<comment type="caution">
    <text evidence="2">The sequence shown here is derived from an EMBL/GenBank/DDBJ whole genome shotgun (WGS) entry which is preliminary data.</text>
</comment>
<gene>
    <name evidence="2" type="ORF">EYC80_005198</name>
</gene>
<dbReference type="EMBL" id="VIGI01000002">
    <property type="protein sequence ID" value="KAB8303825.1"/>
    <property type="molecule type" value="Genomic_DNA"/>
</dbReference>
<protein>
    <recommendedName>
        <fullName evidence="4">NADP-dependent oxidoreductase domain-containing protein</fullName>
    </recommendedName>
</protein>
<evidence type="ECO:0000256" key="1">
    <source>
        <dbReference type="SAM" id="MobiDB-lite"/>
    </source>
</evidence>
<organism evidence="2 3">
    <name type="scientific">Monilinia laxa</name>
    <name type="common">Brown rot fungus</name>
    <name type="synonym">Sclerotinia laxa</name>
    <dbReference type="NCBI Taxonomy" id="61186"/>
    <lineage>
        <taxon>Eukaryota</taxon>
        <taxon>Fungi</taxon>
        <taxon>Dikarya</taxon>
        <taxon>Ascomycota</taxon>
        <taxon>Pezizomycotina</taxon>
        <taxon>Leotiomycetes</taxon>
        <taxon>Helotiales</taxon>
        <taxon>Sclerotiniaceae</taxon>
        <taxon>Monilinia</taxon>
    </lineage>
</organism>
<dbReference type="InterPro" id="IPR036812">
    <property type="entry name" value="NAD(P)_OxRdtase_dom_sf"/>
</dbReference>
<feature type="region of interest" description="Disordered" evidence="1">
    <location>
        <begin position="509"/>
        <end position="535"/>
    </location>
</feature>
<dbReference type="Gene3D" id="3.20.20.100">
    <property type="entry name" value="NADP-dependent oxidoreductase domain"/>
    <property type="match status" value="1"/>
</dbReference>
<dbReference type="OrthoDB" id="5357513at2759"/>
<evidence type="ECO:0000313" key="2">
    <source>
        <dbReference type="EMBL" id="KAB8303825.1"/>
    </source>
</evidence>
<keyword evidence="3" id="KW-1185">Reference proteome</keyword>
<evidence type="ECO:0000313" key="3">
    <source>
        <dbReference type="Proteomes" id="UP000326757"/>
    </source>
</evidence>
<feature type="compositionally biased region" description="Low complexity" evidence="1">
    <location>
        <begin position="461"/>
        <end position="471"/>
    </location>
</feature>
<sequence length="535" mass="60234">MLTNLHLPPLSTLCAGLNSSRTRCIKISPRLSHLPRQITRLSSTYPPKLSNILQPSIVNSGTASEITIPRIIYSTSRKGEKTEHLVYQAIQAGYRGIETGAEPPEYEEKLAGDGIRKAIERGIVKRRELYIQTTFAPPEGQNLQATPTSVKGEKTSEEVREGLPYSSSSPIAEQIHTSIASSLKNLKTSNNEKDPYIDCLILRSPYPTRAETREAWNILSTYVPHPIRSLGIASKELMAIGEESSARGDEEKSIIPSVYVNMLKKHDGSALGFDVHNYPRQDMVFQSSWSTNDMTQVAQNALTLEFCCILQELNCEQGESRQFAMHVLLLALKLHGLVILEEGHNIKTMYRDMKALKKLEKYIQKRKGRLRWARLERLAHTFFEDLHWEPEPQRPYTEPKPGDEHPNPTTSVHGTRAQGRDIDAGAVAAAASALAPSPQNRYRYRYPAIETPSFPKITRVSSSPPESSALSEPPPPQRQNSAMRKSAYKREIDRLVREGCSPSVIAKAVREQREEARRLRKGIAAKRRKREMKSR</sequence>
<name>A0A5N6KJG0_MONLA</name>
<feature type="region of interest" description="Disordered" evidence="1">
    <location>
        <begin position="390"/>
        <end position="417"/>
    </location>
</feature>
<feature type="compositionally biased region" description="Basic residues" evidence="1">
    <location>
        <begin position="518"/>
        <end position="535"/>
    </location>
</feature>
<dbReference type="SUPFAM" id="SSF51430">
    <property type="entry name" value="NAD(P)-linked oxidoreductase"/>
    <property type="match status" value="1"/>
</dbReference>
<accession>A0A5N6KJG0</accession>
<proteinExistence type="predicted"/>
<reference evidence="2 3" key="1">
    <citation type="submission" date="2019-06" db="EMBL/GenBank/DDBJ databases">
        <title>Genome Sequence of the Brown Rot Fungal Pathogen Monilinia laxa.</title>
        <authorList>
            <person name="De Miccolis Angelini R.M."/>
            <person name="Landi L."/>
            <person name="Abate D."/>
            <person name="Pollastro S."/>
            <person name="Romanazzi G."/>
            <person name="Faretra F."/>
        </authorList>
    </citation>
    <scope>NUCLEOTIDE SEQUENCE [LARGE SCALE GENOMIC DNA]</scope>
    <source>
        <strain evidence="2 3">Mlax316</strain>
    </source>
</reference>
<dbReference type="Proteomes" id="UP000326757">
    <property type="component" value="Unassembled WGS sequence"/>
</dbReference>
<evidence type="ECO:0008006" key="4">
    <source>
        <dbReference type="Google" id="ProtNLM"/>
    </source>
</evidence>
<dbReference type="AlphaFoldDB" id="A0A5N6KJG0"/>
<feature type="region of interest" description="Disordered" evidence="1">
    <location>
        <begin position="455"/>
        <end position="490"/>
    </location>
</feature>